<dbReference type="Proteomes" id="UP000054843">
    <property type="component" value="Unassembled WGS sequence"/>
</dbReference>
<sequence length="180" mass="19648">MWIRYATPGIVPEDHGPTIGTRQSTGAGACLCTLHSEPCDLFCGGPYHPVENFRNAFPYERASGAGVEKTIYRNGVAFWVVQFRTSSFSTLLRLVGHYYWLLSSFNLSRAVRRSLRGISGGCFLVTTPDPWNEGILLHSPGSSSTGSAIKGVCCQFTASSSVWSGRTVLRKPPDAPFKLL</sequence>
<gene>
    <name evidence="1" type="ORF">T10_6225</name>
</gene>
<accession>A0A0V1MPZ5</accession>
<protein>
    <submittedName>
        <fullName evidence="1">Uncharacterized protein</fullName>
    </submittedName>
</protein>
<evidence type="ECO:0000313" key="2">
    <source>
        <dbReference type="Proteomes" id="UP000054843"/>
    </source>
</evidence>
<proteinExistence type="predicted"/>
<dbReference type="EMBL" id="JYDO01000058">
    <property type="protein sequence ID" value="KRZ73778.1"/>
    <property type="molecule type" value="Genomic_DNA"/>
</dbReference>
<name>A0A0V1MPZ5_9BILA</name>
<organism evidence="1 2">
    <name type="scientific">Trichinella papuae</name>
    <dbReference type="NCBI Taxonomy" id="268474"/>
    <lineage>
        <taxon>Eukaryota</taxon>
        <taxon>Metazoa</taxon>
        <taxon>Ecdysozoa</taxon>
        <taxon>Nematoda</taxon>
        <taxon>Enoplea</taxon>
        <taxon>Dorylaimia</taxon>
        <taxon>Trichinellida</taxon>
        <taxon>Trichinellidae</taxon>
        <taxon>Trichinella</taxon>
    </lineage>
</organism>
<evidence type="ECO:0000313" key="1">
    <source>
        <dbReference type="EMBL" id="KRZ73778.1"/>
    </source>
</evidence>
<keyword evidence="2" id="KW-1185">Reference proteome</keyword>
<dbReference type="AlphaFoldDB" id="A0A0V1MPZ5"/>
<comment type="caution">
    <text evidence="1">The sequence shown here is derived from an EMBL/GenBank/DDBJ whole genome shotgun (WGS) entry which is preliminary data.</text>
</comment>
<reference evidence="1 2" key="1">
    <citation type="submission" date="2015-01" db="EMBL/GenBank/DDBJ databases">
        <title>Evolution of Trichinella species and genotypes.</title>
        <authorList>
            <person name="Korhonen P.K."/>
            <person name="Edoardo P."/>
            <person name="Giuseppe L.R."/>
            <person name="Gasser R.B."/>
        </authorList>
    </citation>
    <scope>NUCLEOTIDE SEQUENCE [LARGE SCALE GENOMIC DNA]</scope>
    <source>
        <strain evidence="1">ISS1980</strain>
    </source>
</reference>